<protein>
    <recommendedName>
        <fullName evidence="3">Anti-sigma factor NepR domain-containing protein</fullName>
    </recommendedName>
</protein>
<evidence type="ECO:0000313" key="2">
    <source>
        <dbReference type="Proteomes" id="UP000228531"/>
    </source>
</evidence>
<reference evidence="1 2" key="1">
    <citation type="submission" date="2017-11" db="EMBL/GenBank/DDBJ databases">
        <title>Genomic Encyclopedia of Archaeal and Bacterial Type Strains, Phase II (KMG-II): From Individual Species to Whole Genera.</title>
        <authorList>
            <person name="Goeker M."/>
        </authorList>
    </citation>
    <scope>NUCLEOTIDE SEQUENCE [LARGE SCALE GENOMIC DNA]</scope>
    <source>
        <strain evidence="1 2">DSM 29128</strain>
    </source>
</reference>
<accession>A0A2M8W0N4</accession>
<keyword evidence="2" id="KW-1185">Reference proteome</keyword>
<name>A0A2M8W0N4_9RHOB</name>
<dbReference type="EMBL" id="PGTY01000004">
    <property type="protein sequence ID" value="PJI84476.1"/>
    <property type="molecule type" value="Genomic_DNA"/>
</dbReference>
<proteinExistence type="predicted"/>
<comment type="caution">
    <text evidence="1">The sequence shown here is derived from an EMBL/GenBank/DDBJ whole genome shotgun (WGS) entry which is preliminary data.</text>
</comment>
<dbReference type="Proteomes" id="UP000228531">
    <property type="component" value="Unassembled WGS sequence"/>
</dbReference>
<sequence length="54" mass="6308">MASKEDPKQDKIDRYIDQNLKKVFSDLENDDMPTEIIDLLSVLRAQDEELKGKK</sequence>
<organism evidence="1 2">
    <name type="scientific">Yoonia maricola</name>
    <dbReference type="NCBI Taxonomy" id="420999"/>
    <lineage>
        <taxon>Bacteria</taxon>
        <taxon>Pseudomonadati</taxon>
        <taxon>Pseudomonadota</taxon>
        <taxon>Alphaproteobacteria</taxon>
        <taxon>Rhodobacterales</taxon>
        <taxon>Paracoccaceae</taxon>
        <taxon>Yoonia</taxon>
    </lineage>
</organism>
<gene>
    <name evidence="1" type="ORF">BC777_3536</name>
</gene>
<evidence type="ECO:0008006" key="3">
    <source>
        <dbReference type="Google" id="ProtNLM"/>
    </source>
</evidence>
<dbReference type="AlphaFoldDB" id="A0A2M8W0N4"/>
<evidence type="ECO:0000313" key="1">
    <source>
        <dbReference type="EMBL" id="PJI84476.1"/>
    </source>
</evidence>